<organism evidence="2 6">
    <name type="scientific">Salmonella enterica subsp. enterica serovar Bovismorbificans</name>
    <dbReference type="NCBI Taxonomy" id="58097"/>
    <lineage>
        <taxon>Bacteria</taxon>
        <taxon>Pseudomonadati</taxon>
        <taxon>Pseudomonadota</taxon>
        <taxon>Gammaproteobacteria</taxon>
        <taxon>Enterobacterales</taxon>
        <taxon>Enterobacteriaceae</taxon>
        <taxon>Salmonella</taxon>
    </lineage>
</organism>
<dbReference type="EMBL" id="CQPA01000025">
    <property type="protein sequence ID" value="CNU51793.1"/>
    <property type="molecule type" value="Genomic_DNA"/>
</dbReference>
<evidence type="ECO:0000313" key="7">
    <source>
        <dbReference type="Proteomes" id="UP000042394"/>
    </source>
</evidence>
<name>A0A655D9D4_SALET</name>
<evidence type="ECO:0000256" key="1">
    <source>
        <dbReference type="SAM" id="MobiDB-lite"/>
    </source>
</evidence>
<proteinExistence type="predicted"/>
<evidence type="ECO:0000313" key="4">
    <source>
        <dbReference type="EMBL" id="CNV19503.1"/>
    </source>
</evidence>
<gene>
    <name evidence="2" type="ORF">ERS008198_02959</name>
    <name evidence="4" type="ORF">ERS008202_04571</name>
    <name evidence="3" type="ORF">ERS008207_02963</name>
</gene>
<dbReference type="Proteomes" id="UP000041314">
    <property type="component" value="Unassembled WGS sequence"/>
</dbReference>
<accession>A0A655D9D4</accession>
<evidence type="ECO:0000313" key="2">
    <source>
        <dbReference type="EMBL" id="CNU51793.1"/>
    </source>
</evidence>
<evidence type="ECO:0000313" key="6">
    <source>
        <dbReference type="Proteomes" id="UP000041314"/>
    </source>
</evidence>
<reference evidence="5 6" key="1">
    <citation type="submission" date="2015-03" db="EMBL/GenBank/DDBJ databases">
        <authorList>
            <consortium name="Pathogen Informatics"/>
        </authorList>
    </citation>
    <scope>NUCLEOTIDE SEQUENCE [LARGE SCALE GENOMIC DNA]</scope>
    <source>
        <strain evidence="4 5">3476</strain>
        <strain evidence="2 6">A1104</strain>
        <strain evidence="3 7">D4891</strain>
    </source>
</reference>
<dbReference type="Proteomes" id="UP000042394">
    <property type="component" value="Unassembled WGS sequence"/>
</dbReference>
<sequence length="79" mass="9325">MLAIQNQHLRLGFLQFYIFNWTHLEANFSPSLQQHNRTNGKRTGNTDQQRPDMLIIPYPPSLEIRQLYPSISNLPQDIF</sequence>
<evidence type="ECO:0000313" key="5">
    <source>
        <dbReference type="Proteomes" id="UP000039541"/>
    </source>
</evidence>
<dbReference type="EMBL" id="CQPD01000030">
    <property type="protein sequence ID" value="CNU55165.1"/>
    <property type="molecule type" value="Genomic_DNA"/>
</dbReference>
<evidence type="ECO:0000313" key="3">
    <source>
        <dbReference type="EMBL" id="CNU55165.1"/>
    </source>
</evidence>
<dbReference type="AlphaFoldDB" id="A0A655D9D4"/>
<protein>
    <submittedName>
        <fullName evidence="2">Uncharacterized protein</fullName>
    </submittedName>
</protein>
<dbReference type="EMBL" id="CQPC01000100">
    <property type="protein sequence ID" value="CNV19503.1"/>
    <property type="molecule type" value="Genomic_DNA"/>
</dbReference>
<feature type="region of interest" description="Disordered" evidence="1">
    <location>
        <begin position="30"/>
        <end position="53"/>
    </location>
</feature>
<dbReference type="Proteomes" id="UP000039541">
    <property type="component" value="Unassembled WGS sequence"/>
</dbReference>
<feature type="compositionally biased region" description="Polar residues" evidence="1">
    <location>
        <begin position="30"/>
        <end position="48"/>
    </location>
</feature>